<dbReference type="GO" id="GO:0004326">
    <property type="term" value="F:tetrahydrofolylpolyglutamate synthase activity"/>
    <property type="evidence" value="ECO:0007669"/>
    <property type="project" value="UniProtKB-EC"/>
</dbReference>
<dbReference type="OrthoDB" id="5212574at2759"/>
<protein>
    <submittedName>
        <fullName evidence="1">FPGS</fullName>
        <ecNumber evidence="1">6.3.2.17</ecNumber>
    </submittedName>
</protein>
<comment type="caution">
    <text evidence="1">The sequence shown here is derived from an EMBL/GenBank/DDBJ whole genome shotgun (WGS) entry which is preliminary data.</text>
</comment>
<dbReference type="Proteomes" id="UP000683360">
    <property type="component" value="Unassembled WGS sequence"/>
</dbReference>
<accession>A0A8S3TYT5</accession>
<keyword evidence="2" id="KW-1185">Reference proteome</keyword>
<dbReference type="EMBL" id="CAJPWZ010002305">
    <property type="protein sequence ID" value="CAG2235067.1"/>
    <property type="molecule type" value="Genomic_DNA"/>
</dbReference>
<gene>
    <name evidence="1" type="ORF">MEDL_47655</name>
</gene>
<name>A0A8S3TYT5_MYTED</name>
<dbReference type="EC" id="6.3.2.17" evidence="1"/>
<organism evidence="1 2">
    <name type="scientific">Mytilus edulis</name>
    <name type="common">Blue mussel</name>
    <dbReference type="NCBI Taxonomy" id="6550"/>
    <lineage>
        <taxon>Eukaryota</taxon>
        <taxon>Metazoa</taxon>
        <taxon>Spiralia</taxon>
        <taxon>Lophotrochozoa</taxon>
        <taxon>Mollusca</taxon>
        <taxon>Bivalvia</taxon>
        <taxon>Autobranchia</taxon>
        <taxon>Pteriomorphia</taxon>
        <taxon>Mytilida</taxon>
        <taxon>Mytiloidea</taxon>
        <taxon>Mytilidae</taxon>
        <taxon>Mytilinae</taxon>
        <taxon>Mytilus</taxon>
    </lineage>
</organism>
<evidence type="ECO:0000313" key="2">
    <source>
        <dbReference type="Proteomes" id="UP000683360"/>
    </source>
</evidence>
<proteinExistence type="predicted"/>
<sequence length="150" mass="16393">METWKELSRSNRKNIEIEEVNTEVQNGMTKSGLTADCNLYNLSSGHCQSLDNVDQSKQNDYTVSSSSSKGTDSTDDCTQKQLATDFDSFVVKFPCIYDALLWASPGRDQNLKDACNVPAQVHGADHVQILVTGGMHLVGGVLGIVSDDYK</sequence>
<keyword evidence="1" id="KW-0436">Ligase</keyword>
<evidence type="ECO:0000313" key="1">
    <source>
        <dbReference type="EMBL" id="CAG2235067.1"/>
    </source>
</evidence>
<dbReference type="AlphaFoldDB" id="A0A8S3TYT5"/>
<reference evidence="1" key="1">
    <citation type="submission" date="2021-03" db="EMBL/GenBank/DDBJ databases">
        <authorList>
            <person name="Bekaert M."/>
        </authorList>
    </citation>
    <scope>NUCLEOTIDE SEQUENCE</scope>
</reference>